<accession>A0A848JCD7</accession>
<dbReference type="PIRSF" id="PIRSF002746">
    <property type="entry name" value="Gluconate_transporter"/>
    <property type="match status" value="1"/>
</dbReference>
<evidence type="ECO:0000256" key="1">
    <source>
        <dbReference type="SAM" id="Phobius"/>
    </source>
</evidence>
<dbReference type="GO" id="GO:0015128">
    <property type="term" value="F:gluconate transmembrane transporter activity"/>
    <property type="evidence" value="ECO:0007669"/>
    <property type="project" value="InterPro"/>
</dbReference>
<protein>
    <submittedName>
        <fullName evidence="2">Gluconate transporter</fullName>
    </submittedName>
</protein>
<feature type="transmembrane region" description="Helical" evidence="1">
    <location>
        <begin position="103"/>
        <end position="131"/>
    </location>
</feature>
<feature type="transmembrane region" description="Helical" evidence="1">
    <location>
        <begin position="27"/>
        <end position="44"/>
    </location>
</feature>
<sequence>MDYNLLLAVFTGIAVLLILILKVKLHAFPSLLIASITVGVLAGLEPIAIMDTINQGMANTLGFVATVVGLGAMFGAILEHSGGAKIVADFLIKKFGVKNASGAMAVAGFIIAIPVFFEVGFILLVPMIYALHKQTGKSLLVFALPLLAGLAVTHAFMPPTPGPIAVADIIGADLGWVILIGGLVGLPSAIIGGILYGKFIGNKIFIGLPALSNINNSVSEENNKKQPNIYTILVIIGIPIFLILLSTFNSSGLLPVSNQAFSKAITLIGHPFAALIIANIVAWYLLGIKLGFTKEELLDISTKSLGPAGLIILITGAGGVFKQVLVNTGAGEMLANNLSEIGFPVLIFAFIVALLIRIMQGSSTVAMITAAGLVSPLIMDDTSSFSLACLVIAIAAGGTFMSHVNDSGFWMVKELLGITEKQTFKTWTIMTGIIAVSGFIMVMLIHSLFQ</sequence>
<feature type="transmembrane region" description="Helical" evidence="1">
    <location>
        <begin position="341"/>
        <end position="359"/>
    </location>
</feature>
<dbReference type="AlphaFoldDB" id="A0A848JCD7"/>
<gene>
    <name evidence="2" type="ORF">HH304_19790</name>
</gene>
<dbReference type="InterPro" id="IPR003474">
    <property type="entry name" value="Glcn_transporter"/>
</dbReference>
<keyword evidence="1" id="KW-1133">Transmembrane helix</keyword>
<feature type="transmembrane region" description="Helical" evidence="1">
    <location>
        <begin position="5"/>
        <end position="21"/>
    </location>
</feature>
<comment type="caution">
    <text evidence="2">The sequence shown here is derived from an EMBL/GenBank/DDBJ whole genome shotgun (WGS) entry which is preliminary data.</text>
</comment>
<feature type="transmembrane region" description="Helical" evidence="1">
    <location>
        <begin position="424"/>
        <end position="449"/>
    </location>
</feature>
<feature type="transmembrane region" description="Helical" evidence="1">
    <location>
        <begin position="304"/>
        <end position="321"/>
    </location>
</feature>
<dbReference type="PANTHER" id="PTHR30354">
    <property type="entry name" value="GNT FAMILY GLUCONATE TRANSPORTER"/>
    <property type="match status" value="1"/>
</dbReference>
<evidence type="ECO:0000313" key="3">
    <source>
        <dbReference type="Proteomes" id="UP000559010"/>
    </source>
</evidence>
<dbReference type="RefSeq" id="WP_169685030.1">
    <property type="nucleotide sequence ID" value="NZ_JABBNU010000015.1"/>
</dbReference>
<keyword evidence="1" id="KW-0472">Membrane</keyword>
<dbReference type="Pfam" id="PF02447">
    <property type="entry name" value="GntP_permease"/>
    <property type="match status" value="1"/>
</dbReference>
<feature type="transmembrane region" description="Helical" evidence="1">
    <location>
        <begin position="385"/>
        <end position="404"/>
    </location>
</feature>
<name>A0A848JCD7_9BACT</name>
<feature type="transmembrane region" description="Helical" evidence="1">
    <location>
        <begin position="268"/>
        <end position="292"/>
    </location>
</feature>
<keyword evidence="3" id="KW-1185">Reference proteome</keyword>
<proteinExistence type="predicted"/>
<dbReference type="EMBL" id="JABBNU010000015">
    <property type="protein sequence ID" value="NMM50662.1"/>
    <property type="molecule type" value="Genomic_DNA"/>
</dbReference>
<keyword evidence="1" id="KW-0812">Transmembrane</keyword>
<dbReference type="PANTHER" id="PTHR30354:SF25">
    <property type="entry name" value="INNER MEMBRANE PERMEASE YGBN"/>
    <property type="match status" value="1"/>
</dbReference>
<feature type="transmembrane region" description="Helical" evidence="1">
    <location>
        <begin position="176"/>
        <end position="196"/>
    </location>
</feature>
<organism evidence="2 3">
    <name type="scientific">Marinigracilibium pacificum</name>
    <dbReference type="NCBI Taxonomy" id="2729599"/>
    <lineage>
        <taxon>Bacteria</taxon>
        <taxon>Pseudomonadati</taxon>
        <taxon>Bacteroidota</taxon>
        <taxon>Cytophagia</taxon>
        <taxon>Cytophagales</taxon>
        <taxon>Flammeovirgaceae</taxon>
        <taxon>Marinigracilibium</taxon>
    </lineage>
</organism>
<feature type="transmembrane region" description="Helical" evidence="1">
    <location>
        <begin position="138"/>
        <end position="156"/>
    </location>
</feature>
<reference evidence="2 3" key="1">
    <citation type="submission" date="2020-04" db="EMBL/GenBank/DDBJ databases">
        <title>Flammeovirgaceae bacterium KN852 isolated from deep sea.</title>
        <authorList>
            <person name="Zhang D.-C."/>
        </authorList>
    </citation>
    <scope>NUCLEOTIDE SEQUENCE [LARGE SCALE GENOMIC DNA]</scope>
    <source>
        <strain evidence="2 3">KN852</strain>
    </source>
</reference>
<evidence type="ECO:0000313" key="2">
    <source>
        <dbReference type="EMBL" id="NMM50662.1"/>
    </source>
</evidence>
<dbReference type="NCBIfam" id="TIGR00791">
    <property type="entry name" value="gntP"/>
    <property type="match status" value="1"/>
</dbReference>
<dbReference type="GO" id="GO:0005886">
    <property type="term" value="C:plasma membrane"/>
    <property type="evidence" value="ECO:0007669"/>
    <property type="project" value="TreeGrafter"/>
</dbReference>
<feature type="transmembrane region" description="Helical" evidence="1">
    <location>
        <begin position="229"/>
        <end position="248"/>
    </location>
</feature>
<feature type="transmembrane region" description="Helical" evidence="1">
    <location>
        <begin position="56"/>
        <end position="78"/>
    </location>
</feature>
<dbReference type="Proteomes" id="UP000559010">
    <property type="component" value="Unassembled WGS sequence"/>
</dbReference>